<keyword evidence="4 7" id="KW-0812">Transmembrane</keyword>
<feature type="transmembrane region" description="Helical" evidence="7">
    <location>
        <begin position="43"/>
        <end position="69"/>
    </location>
</feature>
<reference evidence="8" key="1">
    <citation type="submission" date="2019-08" db="EMBL/GenBank/DDBJ databases">
        <authorList>
            <person name="Kucharzyk K."/>
            <person name="Murdoch R.W."/>
            <person name="Higgins S."/>
            <person name="Loffler F."/>
        </authorList>
    </citation>
    <scope>NUCLEOTIDE SEQUENCE</scope>
</reference>
<protein>
    <submittedName>
        <fullName evidence="8">Lipopolysaccharide biosynthesis protein WzxC</fullName>
    </submittedName>
</protein>
<keyword evidence="3" id="KW-1003">Cell membrane</keyword>
<dbReference type="PANTHER" id="PTHR30250:SF10">
    <property type="entry name" value="LIPOPOLYSACCHARIDE BIOSYNTHESIS PROTEIN WZXC"/>
    <property type="match status" value="1"/>
</dbReference>
<gene>
    <name evidence="8" type="primary">wzxC_1</name>
    <name evidence="8" type="ORF">SDC9_47636</name>
</gene>
<evidence type="ECO:0000256" key="1">
    <source>
        <dbReference type="ARBA" id="ARBA00004651"/>
    </source>
</evidence>
<feature type="transmembrane region" description="Helical" evidence="7">
    <location>
        <begin position="419"/>
        <end position="439"/>
    </location>
</feature>
<name>A0A644WC43_9ZZZZ</name>
<feature type="transmembrane region" description="Helical" evidence="7">
    <location>
        <begin position="145"/>
        <end position="163"/>
    </location>
</feature>
<evidence type="ECO:0000256" key="6">
    <source>
        <dbReference type="ARBA" id="ARBA00023136"/>
    </source>
</evidence>
<feature type="transmembrane region" description="Helical" evidence="7">
    <location>
        <begin position="81"/>
        <end position="104"/>
    </location>
</feature>
<organism evidence="8">
    <name type="scientific">bioreactor metagenome</name>
    <dbReference type="NCBI Taxonomy" id="1076179"/>
    <lineage>
        <taxon>unclassified sequences</taxon>
        <taxon>metagenomes</taxon>
        <taxon>ecological metagenomes</taxon>
    </lineage>
</organism>
<evidence type="ECO:0000256" key="4">
    <source>
        <dbReference type="ARBA" id="ARBA00022692"/>
    </source>
</evidence>
<feature type="transmembrane region" description="Helical" evidence="7">
    <location>
        <begin position="169"/>
        <end position="188"/>
    </location>
</feature>
<keyword evidence="6 7" id="KW-0472">Membrane</keyword>
<evidence type="ECO:0000256" key="7">
    <source>
        <dbReference type="SAM" id="Phobius"/>
    </source>
</evidence>
<feature type="transmembrane region" description="Helical" evidence="7">
    <location>
        <begin position="445"/>
        <end position="466"/>
    </location>
</feature>
<feature type="transmembrane region" description="Helical" evidence="7">
    <location>
        <begin position="384"/>
        <end position="407"/>
    </location>
</feature>
<feature type="transmembrane region" description="Helical" evidence="7">
    <location>
        <begin position="357"/>
        <end position="378"/>
    </location>
</feature>
<dbReference type="AlphaFoldDB" id="A0A644WC43"/>
<comment type="similarity">
    <text evidence="2">Belongs to the polysaccharide synthase family.</text>
</comment>
<dbReference type="Pfam" id="PF13440">
    <property type="entry name" value="Polysacc_synt_3"/>
    <property type="match status" value="1"/>
</dbReference>
<dbReference type="EMBL" id="VSSQ01000793">
    <property type="protein sequence ID" value="MPM01396.1"/>
    <property type="molecule type" value="Genomic_DNA"/>
</dbReference>
<dbReference type="CDD" id="cd13127">
    <property type="entry name" value="MATE_tuaB_like"/>
    <property type="match status" value="1"/>
</dbReference>
<comment type="subcellular location">
    <subcellularLocation>
        <location evidence="1">Cell membrane</location>
        <topology evidence="1">Multi-pass membrane protein</topology>
    </subcellularLocation>
</comment>
<dbReference type="InterPro" id="IPR050833">
    <property type="entry name" value="Poly_Biosynth_Transport"/>
</dbReference>
<feature type="transmembrane region" description="Helical" evidence="7">
    <location>
        <begin position="12"/>
        <end position="37"/>
    </location>
</feature>
<sequence length="485" mass="55416">MSDSIKKQITVGIFFTAIAKYSNIFISLIVTAILARILSPEEFGIVAIATVIIVFFNMLTEIGIGPAIVQNKELNKDDLSNIFSFTIWFGLILTIIFVLLAKPIAIYYETPILEPISYYLSIAIFFNSSQIVPNALIYKDKDFKFIAIRSFSIQFFAGIIAVVSVFLGFGIYALLINPILSSILLFIISYIKKPIKFKLYFDIKALKKILSFSTYQFLFNLINYFSRNLDKLIIGKYLNNTMLGYYEKSYRLMMLPLQTITHVVSPVMHPIFSDYQNDFKKLSDSYLKIVKLLAYIGFPLSVLLFFTSKELILLIFGMQWGKSIPSFEILSFSVGFQIILSTSGSIFQAANSTKIMFLSGVLSTIITVLAIFIGVFYFENIEAVSMGIMISIIINFFQAYYLMYNIVFKSSIIKIIKCIFPPIVVSIILFLFLYGINYITLDLNMFISLSIKSIFSLLSVTFYLQFLKIYDIKGMIYKLIRRKSI</sequence>
<evidence type="ECO:0000256" key="5">
    <source>
        <dbReference type="ARBA" id="ARBA00022989"/>
    </source>
</evidence>
<feature type="transmembrane region" description="Helical" evidence="7">
    <location>
        <begin position="329"/>
        <end position="350"/>
    </location>
</feature>
<proteinExistence type="inferred from homology"/>
<dbReference type="GO" id="GO:0005886">
    <property type="term" value="C:plasma membrane"/>
    <property type="evidence" value="ECO:0007669"/>
    <property type="project" value="UniProtKB-SubCell"/>
</dbReference>
<evidence type="ECO:0000313" key="8">
    <source>
        <dbReference type="EMBL" id="MPM01396.1"/>
    </source>
</evidence>
<keyword evidence="5 7" id="KW-1133">Transmembrane helix</keyword>
<evidence type="ECO:0000256" key="3">
    <source>
        <dbReference type="ARBA" id="ARBA00022475"/>
    </source>
</evidence>
<evidence type="ECO:0000256" key="2">
    <source>
        <dbReference type="ARBA" id="ARBA00007430"/>
    </source>
</evidence>
<dbReference type="PANTHER" id="PTHR30250">
    <property type="entry name" value="PST FAMILY PREDICTED COLANIC ACID TRANSPORTER"/>
    <property type="match status" value="1"/>
</dbReference>
<feature type="transmembrane region" description="Helical" evidence="7">
    <location>
        <begin position="292"/>
        <end position="317"/>
    </location>
</feature>
<comment type="caution">
    <text evidence="8">The sequence shown here is derived from an EMBL/GenBank/DDBJ whole genome shotgun (WGS) entry which is preliminary data.</text>
</comment>
<accession>A0A644WC43</accession>
<feature type="transmembrane region" description="Helical" evidence="7">
    <location>
        <begin position="116"/>
        <end position="138"/>
    </location>
</feature>